<sequence length="100" mass="11438">MGQGSKRRQRKQSHREINQHRSPNNQDKSMQRKPVVKMQNQIPTRQLQNPVPDIPTRSSQPSQGKSLKPQSADVQSGGNTRERERKSKKDETKDPQESGP</sequence>
<feature type="compositionally biased region" description="Polar residues" evidence="1">
    <location>
        <begin position="56"/>
        <end position="79"/>
    </location>
</feature>
<name>S7ZAU8_PENO1</name>
<organism evidence="2 3">
    <name type="scientific">Penicillium oxalicum (strain 114-2 / CGMCC 5302)</name>
    <name type="common">Penicillium decumbens</name>
    <dbReference type="NCBI Taxonomy" id="933388"/>
    <lineage>
        <taxon>Eukaryota</taxon>
        <taxon>Fungi</taxon>
        <taxon>Dikarya</taxon>
        <taxon>Ascomycota</taxon>
        <taxon>Pezizomycotina</taxon>
        <taxon>Eurotiomycetes</taxon>
        <taxon>Eurotiomycetidae</taxon>
        <taxon>Eurotiales</taxon>
        <taxon>Aspergillaceae</taxon>
        <taxon>Penicillium</taxon>
    </lineage>
</organism>
<dbReference type="AlphaFoldDB" id="S7ZAU8"/>
<evidence type="ECO:0000313" key="3">
    <source>
        <dbReference type="Proteomes" id="UP000019376"/>
    </source>
</evidence>
<accession>S7ZAU8</accession>
<reference evidence="2 3" key="1">
    <citation type="journal article" date="2013" name="PLoS ONE">
        <title>Genomic and secretomic analyses reveal unique features of the lignocellulolytic enzyme system of Penicillium decumbens.</title>
        <authorList>
            <person name="Liu G."/>
            <person name="Zhang L."/>
            <person name="Wei X."/>
            <person name="Zou G."/>
            <person name="Qin Y."/>
            <person name="Ma L."/>
            <person name="Li J."/>
            <person name="Zheng H."/>
            <person name="Wang S."/>
            <person name="Wang C."/>
            <person name="Xun L."/>
            <person name="Zhao G.-P."/>
            <person name="Zhou Z."/>
            <person name="Qu Y."/>
        </authorList>
    </citation>
    <scope>NUCLEOTIDE SEQUENCE [LARGE SCALE GENOMIC DNA]</scope>
    <source>
        <strain evidence="3">114-2 / CGMCC 5302</strain>
    </source>
</reference>
<feature type="compositionally biased region" description="Polar residues" evidence="1">
    <location>
        <begin position="38"/>
        <end position="49"/>
    </location>
</feature>
<evidence type="ECO:0000313" key="2">
    <source>
        <dbReference type="EMBL" id="EPS25806.1"/>
    </source>
</evidence>
<proteinExistence type="predicted"/>
<dbReference type="EMBL" id="KB644408">
    <property type="protein sequence ID" value="EPS25806.1"/>
    <property type="molecule type" value="Genomic_DNA"/>
</dbReference>
<feature type="compositionally biased region" description="Basic and acidic residues" evidence="1">
    <location>
        <begin position="80"/>
        <end position="100"/>
    </location>
</feature>
<gene>
    <name evidence="2" type="ORF">PDE_00742</name>
</gene>
<evidence type="ECO:0000256" key="1">
    <source>
        <dbReference type="SAM" id="MobiDB-lite"/>
    </source>
</evidence>
<keyword evidence="3" id="KW-1185">Reference proteome</keyword>
<protein>
    <submittedName>
        <fullName evidence="2">Uncharacterized protein</fullName>
    </submittedName>
</protein>
<dbReference type="HOGENOM" id="CLU_2307014_0_0_1"/>
<feature type="region of interest" description="Disordered" evidence="1">
    <location>
        <begin position="1"/>
        <end position="100"/>
    </location>
</feature>
<feature type="compositionally biased region" description="Basic residues" evidence="1">
    <location>
        <begin position="1"/>
        <end position="13"/>
    </location>
</feature>
<dbReference type="Proteomes" id="UP000019376">
    <property type="component" value="Unassembled WGS sequence"/>
</dbReference>